<accession>A0AAN5HZ25</accession>
<keyword evidence="3 6" id="KW-0812">Transmembrane</keyword>
<keyword evidence="5 6" id="KW-0472">Membrane</keyword>
<reference evidence="8" key="1">
    <citation type="submission" date="2022-10" db="EMBL/GenBank/DDBJ databases">
        <title>Genome assembly of Pristionchus species.</title>
        <authorList>
            <person name="Yoshida K."/>
            <person name="Sommer R.J."/>
        </authorList>
    </citation>
    <scope>NUCLEOTIDE SEQUENCE [LARGE SCALE GENOMIC DNA]</scope>
    <source>
        <strain evidence="8">RS5460</strain>
    </source>
</reference>
<dbReference type="GO" id="GO:0016020">
    <property type="term" value="C:membrane"/>
    <property type="evidence" value="ECO:0007669"/>
    <property type="project" value="UniProtKB-SubCell"/>
</dbReference>
<keyword evidence="8" id="KW-1185">Reference proteome</keyword>
<comment type="subcellular location">
    <subcellularLocation>
        <location evidence="1">Membrane</location>
        <topology evidence="1">Multi-pass membrane protein</topology>
    </subcellularLocation>
</comment>
<evidence type="ECO:0000256" key="2">
    <source>
        <dbReference type="ARBA" id="ARBA00009166"/>
    </source>
</evidence>
<evidence type="ECO:0000313" key="8">
    <source>
        <dbReference type="Proteomes" id="UP001328107"/>
    </source>
</evidence>
<sequence>LLSLLREKSNNMSEMTKTSHESLAKALTIHAILPIYVCSIMTIFAVAQLYFEIHSLLVESFEYEVAVLPTLIHPCLTLYFVRPYRM</sequence>
<evidence type="ECO:0000313" key="7">
    <source>
        <dbReference type="EMBL" id="GMR46077.1"/>
    </source>
</evidence>
<organism evidence="7 8">
    <name type="scientific">Pristionchus mayeri</name>
    <dbReference type="NCBI Taxonomy" id="1317129"/>
    <lineage>
        <taxon>Eukaryota</taxon>
        <taxon>Metazoa</taxon>
        <taxon>Ecdysozoa</taxon>
        <taxon>Nematoda</taxon>
        <taxon>Chromadorea</taxon>
        <taxon>Rhabditida</taxon>
        <taxon>Rhabditina</taxon>
        <taxon>Diplogasteromorpha</taxon>
        <taxon>Diplogasteroidea</taxon>
        <taxon>Neodiplogasteridae</taxon>
        <taxon>Pristionchus</taxon>
    </lineage>
</organism>
<feature type="transmembrane region" description="Helical" evidence="6">
    <location>
        <begin position="63"/>
        <end position="81"/>
    </location>
</feature>
<evidence type="ECO:0000256" key="3">
    <source>
        <dbReference type="ARBA" id="ARBA00022692"/>
    </source>
</evidence>
<feature type="transmembrane region" description="Helical" evidence="6">
    <location>
        <begin position="27"/>
        <end position="51"/>
    </location>
</feature>
<evidence type="ECO:0000256" key="6">
    <source>
        <dbReference type="SAM" id="Phobius"/>
    </source>
</evidence>
<dbReference type="Pfam" id="PF10317">
    <property type="entry name" value="7TM_GPCR_Srd"/>
    <property type="match status" value="1"/>
</dbReference>
<evidence type="ECO:0000256" key="4">
    <source>
        <dbReference type="ARBA" id="ARBA00022989"/>
    </source>
</evidence>
<evidence type="ECO:0000256" key="5">
    <source>
        <dbReference type="ARBA" id="ARBA00023136"/>
    </source>
</evidence>
<dbReference type="AlphaFoldDB" id="A0AAN5HZ25"/>
<protein>
    <recommendedName>
        <fullName evidence="9">G protein-coupled receptor</fullName>
    </recommendedName>
</protein>
<name>A0AAN5HZ25_9BILA</name>
<feature type="non-terminal residue" evidence="7">
    <location>
        <position position="1"/>
    </location>
</feature>
<evidence type="ECO:0008006" key="9">
    <source>
        <dbReference type="Google" id="ProtNLM"/>
    </source>
</evidence>
<dbReference type="InterPro" id="IPR019421">
    <property type="entry name" value="7TM_GPCR_serpentine_rcpt_Srd"/>
</dbReference>
<comment type="similarity">
    <text evidence="2">Belongs to the nematode receptor-like protein srd family.</text>
</comment>
<comment type="caution">
    <text evidence="7">The sequence shown here is derived from an EMBL/GenBank/DDBJ whole genome shotgun (WGS) entry which is preliminary data.</text>
</comment>
<keyword evidence="4 6" id="KW-1133">Transmembrane helix</keyword>
<dbReference type="InterPro" id="IPR050920">
    <property type="entry name" value="Nematode_rcpt-like_delta"/>
</dbReference>
<dbReference type="Proteomes" id="UP001328107">
    <property type="component" value="Unassembled WGS sequence"/>
</dbReference>
<evidence type="ECO:0000256" key="1">
    <source>
        <dbReference type="ARBA" id="ARBA00004141"/>
    </source>
</evidence>
<dbReference type="EMBL" id="BTRK01000004">
    <property type="protein sequence ID" value="GMR46077.1"/>
    <property type="molecule type" value="Genomic_DNA"/>
</dbReference>
<dbReference type="PANTHER" id="PTHR22945:SF40">
    <property type="entry name" value="SERPENTINE RECEPTOR, CLASS D (DELTA)-RELATED"/>
    <property type="match status" value="1"/>
</dbReference>
<dbReference type="PANTHER" id="PTHR22945">
    <property type="entry name" value="SERPENTINE RECEPTOR, CLASS D DELTA"/>
    <property type="match status" value="1"/>
</dbReference>
<gene>
    <name evidence="7" type="ORF">PMAYCL1PPCAC_16272</name>
</gene>
<proteinExistence type="inferred from homology"/>